<evidence type="ECO:0000313" key="20">
    <source>
        <dbReference type="Proteomes" id="UP000005207"/>
    </source>
</evidence>
<dbReference type="GO" id="GO:0005886">
    <property type="term" value="C:plasma membrane"/>
    <property type="evidence" value="ECO:0007669"/>
    <property type="project" value="TreeGrafter"/>
</dbReference>
<dbReference type="InterPro" id="IPR011993">
    <property type="entry name" value="PH-like_dom_sf"/>
</dbReference>
<proteinExistence type="predicted"/>
<reference evidence="19" key="2">
    <citation type="submission" date="2025-08" db="UniProtKB">
        <authorList>
            <consortium name="Ensembl"/>
        </authorList>
    </citation>
    <scope>IDENTIFICATION</scope>
</reference>
<dbReference type="InterPro" id="IPR017946">
    <property type="entry name" value="PLC-like_Pdiesterase_TIM-brl"/>
</dbReference>
<dbReference type="SUPFAM" id="SSF50729">
    <property type="entry name" value="PH domain-like"/>
    <property type="match status" value="1"/>
</dbReference>
<feature type="binding site" evidence="11">
    <location>
        <position position="447"/>
    </location>
    <ligand>
        <name>substrate</name>
    </ligand>
</feature>
<dbReference type="FunFam" id="3.20.20.190:FF:000022">
    <property type="entry name" value="Phosphoinositide phospholipase C"/>
    <property type="match status" value="1"/>
</dbReference>
<dbReference type="PROSITE" id="PS50222">
    <property type="entry name" value="EF_HAND_2"/>
    <property type="match status" value="2"/>
</dbReference>
<feature type="active site" evidence="10">
    <location>
        <position position="317"/>
    </location>
</feature>
<keyword evidence="8" id="KW-0807">Transducer</keyword>
<dbReference type="PANTHER" id="PTHR10336">
    <property type="entry name" value="PHOSPHOINOSITIDE-SPECIFIC PHOSPHOLIPASE C FAMILY PROTEIN"/>
    <property type="match status" value="1"/>
</dbReference>
<evidence type="ECO:0000256" key="3">
    <source>
        <dbReference type="ARBA" id="ARBA00022490"/>
    </source>
</evidence>
<evidence type="ECO:0000259" key="15">
    <source>
        <dbReference type="PROSITE" id="PS50003"/>
    </source>
</evidence>
<organism evidence="19 20">
    <name type="scientific">Oreochromis niloticus</name>
    <name type="common">Nile tilapia</name>
    <name type="synonym">Tilapia nilotica</name>
    <dbReference type="NCBI Taxonomy" id="8128"/>
    <lineage>
        <taxon>Eukaryota</taxon>
        <taxon>Metazoa</taxon>
        <taxon>Chordata</taxon>
        <taxon>Craniata</taxon>
        <taxon>Vertebrata</taxon>
        <taxon>Euteleostomi</taxon>
        <taxon>Actinopterygii</taxon>
        <taxon>Neopterygii</taxon>
        <taxon>Teleostei</taxon>
        <taxon>Neoteleostei</taxon>
        <taxon>Acanthomorphata</taxon>
        <taxon>Ovalentaria</taxon>
        <taxon>Cichlomorphae</taxon>
        <taxon>Cichliformes</taxon>
        <taxon>Cichlidae</taxon>
        <taxon>African cichlids</taxon>
        <taxon>Pseudocrenilabrinae</taxon>
        <taxon>Oreochromini</taxon>
        <taxon>Oreochromis</taxon>
    </lineage>
</organism>
<sequence>YSCKSEGFSRTKNEVLQCSALVIFKDVELLRLKILITVTLAFSKNASHLTFSCFLCNHALLLIDIITPVPVAVTEVECVCEGYQSEALRRLSGTLPENQCFTVVFKGARKSLDLKCPTAEEAQHWVRGLRTLKERVASMSQKEKLDQYPAQFPIWYLKRADQNNDGKMSYDEVKRLLLMINIDVSEQYARCLFKRCDRSGDGRLDHTEIEGFCRELLRRPELDAVFRHYSSNGSVLSTAELRDFLGDQGEDASLNHARSLILTYELNDWAQKNLFMTQNGFTMYMLSLENDVFNPNHARVYQDMTHPLAHYFISSSHNTYLTKDQVTGASSTEPYMRALIQGCRCVELDCWDGDKGEPVIYHGHTLTSKVPFKEVIETIGQYAFKTSPYPLILSLENHCSVEQQDVMAKHLRNILGKKLLTKPLSDQPLRDLPSPEELKGRILVKGKKHTPHLGELGKNSSCTSFSSSSEDELAGSIKSTPMKDPVRSKLCPELSDLVVYCKSVPFRGFGNVSEKPPNEMSSFSENDALKHIKESGKLFVRHNSRQLSRIYPCGQRLQSSNYDPQEMWNCGCQLVALNFQTAGEQMDLNQGRFLVNGRCGYVLKPSFLCSPTSNFNPENTGGGPGHTPTQLTIRIISAQQLPKINTEKASSIVDPLVWVEIHGVAIDKAKQKTHRIDNNGFNPRWDCTLSFQLQVPELALVRFVVEDHDHATKNDFVGQFTLPFTSFRIGYRHIHLLKADGSSLSPATLFIHVKVTRRGVPVKTMAERIAAAKGKA</sequence>
<keyword evidence="14" id="KW-0378">Hydrolase</keyword>
<gene>
    <name evidence="19" type="primary">PLCD3</name>
    <name evidence="19" type="synonym">plcd3a</name>
</gene>
<dbReference type="Pfam" id="PF14788">
    <property type="entry name" value="EF-hand_10"/>
    <property type="match status" value="1"/>
</dbReference>
<feature type="domain" description="PI-PLC Y-box" evidence="17">
    <location>
        <begin position="494"/>
        <end position="608"/>
    </location>
</feature>
<evidence type="ECO:0000256" key="14">
    <source>
        <dbReference type="RuleBase" id="RU361133"/>
    </source>
</evidence>
<dbReference type="InterPro" id="IPR000909">
    <property type="entry name" value="PLipase_C_PInositol-sp_X_dom"/>
</dbReference>
<dbReference type="SUPFAM" id="SSF51695">
    <property type="entry name" value="PLC-like phosphodiesterases"/>
    <property type="match status" value="1"/>
</dbReference>
<dbReference type="SUPFAM" id="SSF49562">
    <property type="entry name" value="C2 domain (Calcium/lipid-binding domain, CaLB)"/>
    <property type="match status" value="1"/>
</dbReference>
<keyword evidence="5 12" id="KW-0106">Calcium</keyword>
<dbReference type="InterPro" id="IPR001192">
    <property type="entry name" value="PI-PLC_fam"/>
</dbReference>
<name>A0A669EZ58_ORENI</name>
<dbReference type="PROSITE" id="PS50004">
    <property type="entry name" value="C2"/>
    <property type="match status" value="1"/>
</dbReference>
<dbReference type="Gene3D" id="1.10.238.10">
    <property type="entry name" value="EF-hand"/>
    <property type="match status" value="2"/>
</dbReference>
<dbReference type="PROSITE" id="PS50007">
    <property type="entry name" value="PIPLC_X_DOMAIN"/>
    <property type="match status" value="1"/>
</dbReference>
<reference evidence="20" key="1">
    <citation type="submission" date="2012-01" db="EMBL/GenBank/DDBJ databases">
        <title>The Genome Sequence of Oreochromis niloticus (Nile Tilapia).</title>
        <authorList>
            <consortium name="Broad Institute Genome Assembly Team"/>
            <consortium name="Broad Institute Sequencing Platform"/>
            <person name="Di Palma F."/>
            <person name="Johnson J."/>
            <person name="Lander E.S."/>
            <person name="Lindblad-Toh K."/>
        </authorList>
    </citation>
    <scope>NUCLEOTIDE SEQUENCE [LARGE SCALE GENOMIC DNA]</scope>
</reference>
<evidence type="ECO:0000256" key="5">
    <source>
        <dbReference type="ARBA" id="ARBA00022837"/>
    </source>
</evidence>
<evidence type="ECO:0000256" key="6">
    <source>
        <dbReference type="ARBA" id="ARBA00022963"/>
    </source>
</evidence>
<dbReference type="InterPro" id="IPR018247">
    <property type="entry name" value="EF_Hand_1_Ca_BS"/>
</dbReference>
<dbReference type="Pfam" id="PF00168">
    <property type="entry name" value="C2"/>
    <property type="match status" value="1"/>
</dbReference>
<keyword evidence="6 14" id="KW-0442">Lipid degradation</keyword>
<evidence type="ECO:0000259" key="18">
    <source>
        <dbReference type="PROSITE" id="PS50222"/>
    </source>
</evidence>
<accession>A0A669EZ58</accession>
<feature type="binding site" evidence="12">
    <location>
        <position position="396"/>
    </location>
    <ligand>
        <name>Ca(2+)</name>
        <dbReference type="ChEBI" id="CHEBI:29108"/>
        <label>3</label>
        <note>catalytic</note>
    </ligand>
</feature>
<feature type="binding site" evidence="11">
    <location>
        <position position="549"/>
    </location>
    <ligand>
        <name>substrate</name>
    </ligand>
</feature>
<keyword evidence="20" id="KW-1185">Reference proteome</keyword>
<dbReference type="InterPro" id="IPR028391">
    <property type="entry name" value="PLC-delta1_cat"/>
</dbReference>
<evidence type="ECO:0000256" key="10">
    <source>
        <dbReference type="PIRSR" id="PIRSR628391-1"/>
    </source>
</evidence>
<feature type="binding site" evidence="12">
    <location>
        <position position="347"/>
    </location>
    <ligand>
        <name>Ca(2+)</name>
        <dbReference type="ChEBI" id="CHEBI:29108"/>
        <label>3</label>
        <note>catalytic</note>
    </ligand>
</feature>
<evidence type="ECO:0000256" key="1">
    <source>
        <dbReference type="ARBA" id="ARBA00004496"/>
    </source>
</evidence>
<dbReference type="PANTHER" id="PTHR10336:SF33">
    <property type="entry name" value="1-PHOSPHATIDYLINOSITOL 4,5-BISPHOSPHATE PHOSPHODIESTERASE DELTA-3"/>
    <property type="match status" value="1"/>
</dbReference>
<dbReference type="CDD" id="cd08593">
    <property type="entry name" value="PI-PLCc_delta"/>
    <property type="match status" value="1"/>
</dbReference>
<feature type="binding site" evidence="11">
    <location>
        <position position="522"/>
    </location>
    <ligand>
        <name>substrate</name>
    </ligand>
</feature>
<feature type="binding site" evidence="12">
    <location>
        <position position="654"/>
    </location>
    <ligand>
        <name>Ca(2+)</name>
        <dbReference type="ChEBI" id="CHEBI:29108"/>
        <label>4</label>
    </ligand>
</feature>
<dbReference type="InterPro" id="IPR001849">
    <property type="entry name" value="PH_domain"/>
</dbReference>
<dbReference type="SMART" id="SM00149">
    <property type="entry name" value="PLCYc"/>
    <property type="match status" value="1"/>
</dbReference>
<dbReference type="FunFam" id="1.10.238.10:FF:000071">
    <property type="entry name" value="Phosphoinositide phospholipase C"/>
    <property type="match status" value="1"/>
</dbReference>
<feature type="binding site" evidence="12">
    <location>
        <position position="707"/>
    </location>
    <ligand>
        <name>Ca(2+)</name>
        <dbReference type="ChEBI" id="CHEBI:29108"/>
        <label>5</label>
    </ligand>
</feature>
<dbReference type="GO" id="GO:0004435">
    <property type="term" value="F:phosphatidylinositol-4,5-bisphosphate phospholipase C activity"/>
    <property type="evidence" value="ECO:0007669"/>
    <property type="project" value="UniProtKB-EC"/>
</dbReference>
<evidence type="ECO:0000256" key="13">
    <source>
        <dbReference type="PIRSR" id="PIRSR628391-4"/>
    </source>
</evidence>
<dbReference type="Pfam" id="PF00387">
    <property type="entry name" value="PI-PLC-Y"/>
    <property type="match status" value="1"/>
</dbReference>
<feature type="binding site" evidence="12">
    <location>
        <position position="678"/>
    </location>
    <ligand>
        <name>Ca(2+)</name>
        <dbReference type="ChEBI" id="CHEBI:29108"/>
        <label>4</label>
    </ligand>
</feature>
<dbReference type="FunFam" id="1.10.238.10:FF:000005">
    <property type="entry name" value="Phosphoinositide phospholipase C"/>
    <property type="match status" value="1"/>
</dbReference>
<feature type="binding site" evidence="12">
    <location>
        <position position="349"/>
    </location>
    <ligand>
        <name>Ca(2+)</name>
        <dbReference type="ChEBI" id="CHEBI:29108"/>
        <label>3</label>
        <note>catalytic</note>
    </ligand>
</feature>
<keyword evidence="3" id="KW-0963">Cytoplasm</keyword>
<dbReference type="EC" id="3.1.4.11" evidence="2 14"/>
<feature type="domain" description="C2" evidence="16">
    <location>
        <begin position="609"/>
        <end position="738"/>
    </location>
</feature>
<feature type="binding site" evidence="12">
    <location>
        <position position="318"/>
    </location>
    <ligand>
        <name>Ca(2+)</name>
        <dbReference type="ChEBI" id="CHEBI:29108"/>
        <label>3</label>
        <note>catalytic</note>
    </ligand>
</feature>
<dbReference type="GO" id="GO:0035556">
    <property type="term" value="P:intracellular signal transduction"/>
    <property type="evidence" value="ECO:0007669"/>
    <property type="project" value="InterPro"/>
</dbReference>
<evidence type="ECO:0000256" key="7">
    <source>
        <dbReference type="ARBA" id="ARBA00023098"/>
    </source>
</evidence>
<dbReference type="CDD" id="cd00275">
    <property type="entry name" value="C2_PLC_like"/>
    <property type="match status" value="1"/>
</dbReference>
<dbReference type="Pfam" id="PF00388">
    <property type="entry name" value="PI-PLC-X"/>
    <property type="match status" value="1"/>
</dbReference>
<evidence type="ECO:0000256" key="11">
    <source>
        <dbReference type="PIRSR" id="PIRSR628391-2"/>
    </source>
</evidence>
<keyword evidence="7 14" id="KW-0443">Lipid metabolism</keyword>
<dbReference type="InterPro" id="IPR001711">
    <property type="entry name" value="PLipase_C_Pinositol-sp_Y"/>
</dbReference>
<feature type="binding site" evidence="12">
    <location>
        <position position="652"/>
    </location>
    <ligand>
        <name>Ca(2+)</name>
        <dbReference type="ChEBI" id="CHEBI:29108"/>
        <label>4</label>
    </ligand>
</feature>
<evidence type="ECO:0000256" key="8">
    <source>
        <dbReference type="ARBA" id="ARBA00023224"/>
    </source>
</evidence>
<comment type="catalytic activity">
    <reaction evidence="9">
        <text>a 1,2-diacyl-sn-glycero-3-phospho-(1D-myo-inositol-4,5-bisphosphate) + H2O = 1D-myo-inositol 1,4,5-trisphosphate + a 1,2-diacyl-sn-glycerol + H(+)</text>
        <dbReference type="Rhea" id="RHEA:33179"/>
        <dbReference type="ChEBI" id="CHEBI:15377"/>
        <dbReference type="ChEBI" id="CHEBI:15378"/>
        <dbReference type="ChEBI" id="CHEBI:17815"/>
        <dbReference type="ChEBI" id="CHEBI:58456"/>
        <dbReference type="ChEBI" id="CHEBI:203600"/>
        <dbReference type="EC" id="3.1.4.11"/>
    </reaction>
    <physiologicalReaction direction="left-to-right" evidence="9">
        <dbReference type="Rhea" id="RHEA:33180"/>
    </physiologicalReaction>
</comment>
<dbReference type="InterPro" id="IPR000008">
    <property type="entry name" value="C2_dom"/>
</dbReference>
<dbReference type="GO" id="GO:0005509">
    <property type="term" value="F:calcium ion binding"/>
    <property type="evidence" value="ECO:0007669"/>
    <property type="project" value="InterPro"/>
</dbReference>
<evidence type="ECO:0000256" key="2">
    <source>
        <dbReference type="ARBA" id="ARBA00012368"/>
    </source>
</evidence>
<feature type="active site" evidence="10">
    <location>
        <position position="362"/>
    </location>
</feature>
<keyword evidence="13" id="KW-0325">Glycoprotein</keyword>
<feature type="binding site" evidence="11">
    <location>
        <position position="445"/>
    </location>
    <ligand>
        <name>substrate</name>
    </ligand>
</feature>
<comment type="cofactor">
    <cofactor evidence="12">
        <name>Ca(2+)</name>
        <dbReference type="ChEBI" id="CHEBI:29108"/>
    </cofactor>
    <text evidence="12">Binds 3 Ca(2+) ions per subunit. Two of the Ca(2+) ions are bound to the C2 domain.</text>
</comment>
<evidence type="ECO:0000256" key="12">
    <source>
        <dbReference type="PIRSR" id="PIRSR628391-3"/>
    </source>
</evidence>
<dbReference type="PROSITE" id="PS00018">
    <property type="entry name" value="EF_HAND_1"/>
    <property type="match status" value="2"/>
</dbReference>
<dbReference type="PRINTS" id="PR00390">
    <property type="entry name" value="PHPHLIPASEC"/>
</dbReference>
<dbReference type="Gene3D" id="3.20.20.190">
    <property type="entry name" value="Phosphatidylinositol (PI) phosphodiesterase"/>
    <property type="match status" value="1"/>
</dbReference>
<feature type="domain" description="PH" evidence="15">
    <location>
        <begin position="100"/>
        <end position="134"/>
    </location>
</feature>
<dbReference type="InterPro" id="IPR002048">
    <property type="entry name" value="EF_hand_dom"/>
</dbReference>
<evidence type="ECO:0000256" key="9">
    <source>
        <dbReference type="ARBA" id="ARBA00023674"/>
    </source>
</evidence>
<protein>
    <recommendedName>
        <fullName evidence="2 14">Phosphoinositide phospholipase C</fullName>
        <ecNumber evidence="2 14">3.1.4.11</ecNumber>
    </recommendedName>
</protein>
<feature type="binding site" evidence="12">
    <location>
        <position position="709"/>
    </location>
    <ligand>
        <name>Ca(2+)</name>
        <dbReference type="ChEBI" id="CHEBI:29108"/>
        <label>5</label>
    </ligand>
</feature>
<dbReference type="Gene3D" id="2.60.40.150">
    <property type="entry name" value="C2 domain"/>
    <property type="match status" value="1"/>
</dbReference>
<dbReference type="SMART" id="SM00148">
    <property type="entry name" value="PLCXc"/>
    <property type="match status" value="1"/>
</dbReference>
<dbReference type="GeneTree" id="ENSGT00940000156993"/>
<dbReference type="InterPro" id="IPR035892">
    <property type="entry name" value="C2_domain_sf"/>
</dbReference>
<dbReference type="Gene3D" id="2.30.29.30">
    <property type="entry name" value="Pleckstrin-homology domain (PH domain)/Phosphotyrosine-binding domain (PTB)"/>
    <property type="match status" value="1"/>
</dbReference>
<dbReference type="AlphaFoldDB" id="A0A669EZ58"/>
<dbReference type="FunFam" id="2.60.40.150:FF:000058">
    <property type="entry name" value="Phosphoinositide phospholipase C"/>
    <property type="match status" value="1"/>
</dbReference>
<keyword evidence="4 12" id="KW-0479">Metal-binding</keyword>
<dbReference type="PROSITE" id="PS50003">
    <property type="entry name" value="PH_DOMAIN"/>
    <property type="match status" value="1"/>
</dbReference>
<dbReference type="Ensembl" id="ENSONIT00000087633.1">
    <property type="protein sequence ID" value="ENSONIP00000076182.1"/>
    <property type="gene ID" value="ENSONIG00000000860.2"/>
</dbReference>
<dbReference type="PROSITE" id="PS50008">
    <property type="entry name" value="PIPLC_Y_DOMAIN"/>
    <property type="match status" value="1"/>
</dbReference>
<evidence type="ECO:0000259" key="17">
    <source>
        <dbReference type="PROSITE" id="PS50008"/>
    </source>
</evidence>
<reference evidence="19" key="3">
    <citation type="submission" date="2025-09" db="UniProtKB">
        <authorList>
            <consortium name="Ensembl"/>
        </authorList>
    </citation>
    <scope>IDENTIFICATION</scope>
</reference>
<dbReference type="SUPFAM" id="SSF47473">
    <property type="entry name" value="EF-hand"/>
    <property type="match status" value="1"/>
</dbReference>
<evidence type="ECO:0000256" key="4">
    <source>
        <dbReference type="ARBA" id="ARBA00022723"/>
    </source>
</evidence>
<evidence type="ECO:0000313" key="19">
    <source>
        <dbReference type="Ensembl" id="ENSONIP00000076182.1"/>
    </source>
</evidence>
<comment type="subcellular location">
    <subcellularLocation>
        <location evidence="1">Cytoplasm</location>
    </subcellularLocation>
</comment>
<evidence type="ECO:0000259" key="16">
    <source>
        <dbReference type="PROSITE" id="PS50004"/>
    </source>
</evidence>
<dbReference type="GO" id="GO:0016042">
    <property type="term" value="P:lipid catabolic process"/>
    <property type="evidence" value="ECO:0007669"/>
    <property type="project" value="UniProtKB-KW"/>
</dbReference>
<dbReference type="InterPro" id="IPR039504">
    <property type="entry name" value="PLC-delta3_EF-hand"/>
</dbReference>
<dbReference type="Proteomes" id="UP000005207">
    <property type="component" value="Linkage group LG4"/>
</dbReference>
<dbReference type="GO" id="GO:0005737">
    <property type="term" value="C:cytoplasm"/>
    <property type="evidence" value="ECO:0007669"/>
    <property type="project" value="UniProtKB-SubCell"/>
</dbReference>
<dbReference type="SMART" id="SM00239">
    <property type="entry name" value="C2"/>
    <property type="match status" value="1"/>
</dbReference>
<feature type="domain" description="EF-hand" evidence="18">
    <location>
        <begin position="158"/>
        <end position="183"/>
    </location>
</feature>
<dbReference type="InterPro" id="IPR011992">
    <property type="entry name" value="EF-hand-dom_pair"/>
</dbReference>
<feature type="glycosylation site" description="O-linked (GlcNAc) serine" evidence="13">
    <location>
        <position position="199"/>
    </location>
</feature>
<feature type="domain" description="EF-hand" evidence="18">
    <location>
        <begin position="184"/>
        <end position="219"/>
    </location>
</feature>